<dbReference type="InterPro" id="IPR036259">
    <property type="entry name" value="MFS_trans_sf"/>
</dbReference>
<dbReference type="Proteomes" id="UP000321181">
    <property type="component" value="Unassembled WGS sequence"/>
</dbReference>
<sequence>MLRPYRDVLTKPGALAFSLTGLLARLPISMVGIGIVLMISTLSGSYGLAGRVSAVYVIANAAFGPRLARLVDRHGQARVMRPAVAVAAVGLAALILAAVLDAPTWLLYVTAVVAGAPAGSFGALVRARWSYVLDDPRQVHTAYSLESALDEVVFVVGPVLATVLATSVAPAAGLLVPIAAMLVGGLAFLALRDTEPPARPLVLLPDGGRPRGRAVMRSRGMVVLALVFVGMGALFGATDVSTVAFAEEAGSTAAAGPVLAAFALGSLVSGLGYGARQWAGALWVRFVVGIVALAVGVSFFLLVTTIPALALVMFVTGFAIAPTLISGNGLVQHFVRPEQLTEGLTWVVTALGVGVSLGSSVAGVLIDRQGAHGGYLVVVVAAASSVVVTVVSIGALRADSAVVPEADATADVARRSIPAESEACSATCGAAVAGAQIADTESDRRADDALRR</sequence>
<accession>A0A512D797</accession>
<feature type="transmembrane region" description="Helical" evidence="1">
    <location>
        <begin position="171"/>
        <end position="191"/>
    </location>
</feature>
<feature type="transmembrane region" description="Helical" evidence="1">
    <location>
        <begin position="83"/>
        <end position="100"/>
    </location>
</feature>
<evidence type="ECO:0000313" key="2">
    <source>
        <dbReference type="EMBL" id="GEO32358.1"/>
    </source>
</evidence>
<comment type="caution">
    <text evidence="2">The sequence shown here is derived from an EMBL/GenBank/DDBJ whole genome shotgun (WGS) entry which is preliminary data.</text>
</comment>
<feature type="transmembrane region" description="Helical" evidence="1">
    <location>
        <begin position="308"/>
        <end position="331"/>
    </location>
</feature>
<feature type="transmembrane region" description="Helical" evidence="1">
    <location>
        <begin position="372"/>
        <end position="396"/>
    </location>
</feature>
<dbReference type="GO" id="GO:0022857">
    <property type="term" value="F:transmembrane transporter activity"/>
    <property type="evidence" value="ECO:0007669"/>
    <property type="project" value="InterPro"/>
</dbReference>
<evidence type="ECO:0000256" key="1">
    <source>
        <dbReference type="SAM" id="Phobius"/>
    </source>
</evidence>
<feature type="transmembrane region" description="Helical" evidence="1">
    <location>
        <begin position="45"/>
        <end position="63"/>
    </location>
</feature>
<dbReference type="InterPro" id="IPR011701">
    <property type="entry name" value="MFS"/>
</dbReference>
<dbReference type="OrthoDB" id="9180256at2"/>
<keyword evidence="1" id="KW-1133">Transmembrane helix</keyword>
<proteinExistence type="predicted"/>
<keyword evidence="3" id="KW-1185">Reference proteome</keyword>
<protein>
    <submittedName>
        <fullName evidence="2">MFS transporter</fullName>
    </submittedName>
</protein>
<keyword evidence="1" id="KW-0472">Membrane</keyword>
<feature type="transmembrane region" description="Helical" evidence="1">
    <location>
        <begin position="148"/>
        <end position="165"/>
    </location>
</feature>
<feature type="transmembrane region" description="Helical" evidence="1">
    <location>
        <begin position="343"/>
        <end position="366"/>
    </location>
</feature>
<feature type="transmembrane region" description="Helical" evidence="1">
    <location>
        <begin position="252"/>
        <end position="275"/>
    </location>
</feature>
<feature type="transmembrane region" description="Helical" evidence="1">
    <location>
        <begin position="221"/>
        <end position="246"/>
    </location>
</feature>
<dbReference type="Pfam" id="PF07690">
    <property type="entry name" value="MFS_1"/>
    <property type="match status" value="1"/>
</dbReference>
<dbReference type="PANTHER" id="PTHR23542">
    <property type="match status" value="1"/>
</dbReference>
<name>A0A512D797_9CELL</name>
<feature type="transmembrane region" description="Helical" evidence="1">
    <location>
        <begin position="12"/>
        <end position="39"/>
    </location>
</feature>
<evidence type="ECO:0000313" key="3">
    <source>
        <dbReference type="Proteomes" id="UP000321181"/>
    </source>
</evidence>
<reference evidence="2 3" key="1">
    <citation type="submission" date="2019-07" db="EMBL/GenBank/DDBJ databases">
        <title>Whole genome shotgun sequence of Cellulomonas aerilata NBRC 106308.</title>
        <authorList>
            <person name="Hosoyama A."/>
            <person name="Uohara A."/>
            <person name="Ohji S."/>
            <person name="Ichikawa N."/>
        </authorList>
    </citation>
    <scope>NUCLEOTIDE SEQUENCE [LARGE SCALE GENOMIC DNA]</scope>
    <source>
        <strain evidence="2 3">NBRC 106308</strain>
    </source>
</reference>
<dbReference type="AlphaFoldDB" id="A0A512D797"/>
<feature type="transmembrane region" description="Helical" evidence="1">
    <location>
        <begin position="282"/>
        <end position="302"/>
    </location>
</feature>
<dbReference type="RefSeq" id="WP_146898445.1">
    <property type="nucleotide sequence ID" value="NZ_BAAARM010000001.1"/>
</dbReference>
<dbReference type="Gene3D" id="1.20.1250.20">
    <property type="entry name" value="MFS general substrate transporter like domains"/>
    <property type="match status" value="1"/>
</dbReference>
<keyword evidence="1" id="KW-0812">Transmembrane</keyword>
<gene>
    <name evidence="2" type="ORF">CAE01nite_00830</name>
</gene>
<organism evidence="2 3">
    <name type="scientific">Cellulomonas aerilata</name>
    <dbReference type="NCBI Taxonomy" id="515326"/>
    <lineage>
        <taxon>Bacteria</taxon>
        <taxon>Bacillati</taxon>
        <taxon>Actinomycetota</taxon>
        <taxon>Actinomycetes</taxon>
        <taxon>Micrococcales</taxon>
        <taxon>Cellulomonadaceae</taxon>
        <taxon>Cellulomonas</taxon>
    </lineage>
</organism>
<dbReference type="EMBL" id="BJYY01000001">
    <property type="protein sequence ID" value="GEO32358.1"/>
    <property type="molecule type" value="Genomic_DNA"/>
</dbReference>
<feature type="transmembrane region" description="Helical" evidence="1">
    <location>
        <begin position="106"/>
        <end position="127"/>
    </location>
</feature>
<dbReference type="PANTHER" id="PTHR23542:SF1">
    <property type="entry name" value="MAJOR FACILITATOR SUPERFAMILY (MFS) PROFILE DOMAIN-CONTAINING PROTEIN"/>
    <property type="match status" value="1"/>
</dbReference>
<dbReference type="SUPFAM" id="SSF103473">
    <property type="entry name" value="MFS general substrate transporter"/>
    <property type="match status" value="1"/>
</dbReference>